<dbReference type="GO" id="GO:0003676">
    <property type="term" value="F:nucleic acid binding"/>
    <property type="evidence" value="ECO:0007669"/>
    <property type="project" value="InterPro"/>
</dbReference>
<keyword evidence="2" id="KW-1185">Reference proteome</keyword>
<evidence type="ECO:0000313" key="2">
    <source>
        <dbReference type="Proteomes" id="UP000887159"/>
    </source>
</evidence>
<dbReference type="InterPro" id="IPR036397">
    <property type="entry name" value="RNaseH_sf"/>
</dbReference>
<evidence type="ECO:0000313" key="1">
    <source>
        <dbReference type="EMBL" id="GFY00869.1"/>
    </source>
</evidence>
<reference evidence="1" key="1">
    <citation type="submission" date="2020-08" db="EMBL/GenBank/DDBJ databases">
        <title>Multicomponent nature underlies the extraordinary mechanical properties of spider dragline silk.</title>
        <authorList>
            <person name="Kono N."/>
            <person name="Nakamura H."/>
            <person name="Mori M."/>
            <person name="Yoshida Y."/>
            <person name="Ohtoshi R."/>
            <person name="Malay A.D."/>
            <person name="Moran D.A.P."/>
            <person name="Tomita M."/>
            <person name="Numata K."/>
            <person name="Arakawa K."/>
        </authorList>
    </citation>
    <scope>NUCLEOTIDE SEQUENCE</scope>
</reference>
<dbReference type="Proteomes" id="UP000887159">
    <property type="component" value="Unassembled WGS sequence"/>
</dbReference>
<dbReference type="Gene3D" id="3.30.420.10">
    <property type="entry name" value="Ribonuclease H-like superfamily/Ribonuclease H"/>
    <property type="match status" value="1"/>
</dbReference>
<name>A0A8X6RTP3_TRICX</name>
<dbReference type="EMBL" id="BMAU01021222">
    <property type="protein sequence ID" value="GFY00869.1"/>
    <property type="molecule type" value="Genomic_DNA"/>
</dbReference>
<dbReference type="AlphaFoldDB" id="A0A8X6RTP3"/>
<protein>
    <submittedName>
        <fullName evidence="1">Uncharacterized protein</fullName>
    </submittedName>
</protein>
<proteinExistence type="predicted"/>
<comment type="caution">
    <text evidence="1">The sequence shown here is derived from an EMBL/GenBank/DDBJ whole genome shotgun (WGS) entry which is preliminary data.</text>
</comment>
<sequence>MGQLIGQNKAFVMRICHRWIKEEIKGAGCTYFVTQLCVMTDGLCARHLSRQWCNDRWTWTTEWNDIVVTDESCFCLQHHDGRIRVWRHHDEKLLNCCVMRRHIGPTAGIMV</sequence>
<organism evidence="1 2">
    <name type="scientific">Trichonephila clavipes</name>
    <name type="common">Golden silk orbweaver</name>
    <name type="synonym">Nephila clavipes</name>
    <dbReference type="NCBI Taxonomy" id="2585209"/>
    <lineage>
        <taxon>Eukaryota</taxon>
        <taxon>Metazoa</taxon>
        <taxon>Ecdysozoa</taxon>
        <taxon>Arthropoda</taxon>
        <taxon>Chelicerata</taxon>
        <taxon>Arachnida</taxon>
        <taxon>Araneae</taxon>
        <taxon>Araneomorphae</taxon>
        <taxon>Entelegynae</taxon>
        <taxon>Araneoidea</taxon>
        <taxon>Nephilidae</taxon>
        <taxon>Trichonephila</taxon>
    </lineage>
</organism>
<gene>
    <name evidence="1" type="primary">NCL1_20746</name>
    <name evidence="1" type="ORF">TNCV_3542431</name>
</gene>
<accession>A0A8X6RTP3</accession>